<dbReference type="InterPro" id="IPR013766">
    <property type="entry name" value="Thioredoxin_domain"/>
</dbReference>
<feature type="domain" description="Thioredoxin" evidence="6">
    <location>
        <begin position="15"/>
        <end position="157"/>
    </location>
</feature>
<dbReference type="PROSITE" id="PS51352">
    <property type="entry name" value="THIOREDOXIN_2"/>
    <property type="match status" value="1"/>
</dbReference>
<evidence type="ECO:0000256" key="4">
    <source>
        <dbReference type="ARBA" id="ARBA00023157"/>
    </source>
</evidence>
<evidence type="ECO:0000256" key="3">
    <source>
        <dbReference type="ARBA" id="ARBA00022748"/>
    </source>
</evidence>
<accession>A0A0J1HJ63</accession>
<dbReference type="NCBIfam" id="TIGR00385">
    <property type="entry name" value="dsbE"/>
    <property type="match status" value="1"/>
</dbReference>
<comment type="caution">
    <text evidence="7">The sequence shown here is derived from an EMBL/GenBank/DDBJ whole genome shotgun (WGS) entry which is preliminary data.</text>
</comment>
<evidence type="ECO:0000256" key="2">
    <source>
        <dbReference type="ARBA" id="ARBA00007758"/>
    </source>
</evidence>
<dbReference type="EMBL" id="LDOU01000002">
    <property type="protein sequence ID" value="KLV11663.1"/>
    <property type="molecule type" value="Genomic_DNA"/>
</dbReference>
<evidence type="ECO:0000256" key="5">
    <source>
        <dbReference type="ARBA" id="ARBA00023284"/>
    </source>
</evidence>
<dbReference type="GO" id="GO:0017004">
    <property type="term" value="P:cytochrome complex assembly"/>
    <property type="evidence" value="ECO:0007669"/>
    <property type="project" value="UniProtKB-KW"/>
</dbReference>
<dbReference type="InterPro" id="IPR050553">
    <property type="entry name" value="Thioredoxin_ResA/DsbE_sf"/>
</dbReference>
<name>A0A0J1HJ63_9GAMM</name>
<dbReference type="Gene3D" id="3.40.30.10">
    <property type="entry name" value="Glutaredoxin"/>
    <property type="match status" value="1"/>
</dbReference>
<reference evidence="7 8" key="1">
    <citation type="submission" date="2015-05" db="EMBL/GenBank/DDBJ databases">
        <title>Photobacterium galathea sp. nov.</title>
        <authorList>
            <person name="Machado H."/>
            <person name="Gram L."/>
        </authorList>
    </citation>
    <scope>NUCLEOTIDE SEQUENCE [LARGE SCALE GENOMIC DNA]</scope>
    <source>
        <strain evidence="7 8">DSM 22954</strain>
    </source>
</reference>
<evidence type="ECO:0000259" key="6">
    <source>
        <dbReference type="PROSITE" id="PS51352"/>
    </source>
</evidence>
<dbReference type="PANTHER" id="PTHR42852">
    <property type="entry name" value="THIOL:DISULFIDE INTERCHANGE PROTEIN DSBE"/>
    <property type="match status" value="1"/>
</dbReference>
<dbReference type="PANTHER" id="PTHR42852:SF6">
    <property type="entry name" value="THIOL:DISULFIDE INTERCHANGE PROTEIN DSBE"/>
    <property type="match status" value="1"/>
</dbReference>
<evidence type="ECO:0000313" key="7">
    <source>
        <dbReference type="EMBL" id="KLV11663.1"/>
    </source>
</evidence>
<dbReference type="PATRIC" id="fig|320778.3.peg.394"/>
<evidence type="ECO:0000313" key="8">
    <source>
        <dbReference type="Proteomes" id="UP000035909"/>
    </source>
</evidence>
<dbReference type="GO" id="GO:0015036">
    <property type="term" value="F:disulfide oxidoreductase activity"/>
    <property type="evidence" value="ECO:0007669"/>
    <property type="project" value="InterPro"/>
</dbReference>
<organism evidence="7 8">
    <name type="scientific">Photobacterium ganghwense</name>
    <dbReference type="NCBI Taxonomy" id="320778"/>
    <lineage>
        <taxon>Bacteria</taxon>
        <taxon>Pseudomonadati</taxon>
        <taxon>Pseudomonadota</taxon>
        <taxon>Gammaproteobacteria</taxon>
        <taxon>Vibrionales</taxon>
        <taxon>Vibrionaceae</taxon>
        <taxon>Photobacterium</taxon>
    </lineage>
</organism>
<dbReference type="InterPro" id="IPR036249">
    <property type="entry name" value="Thioredoxin-like_sf"/>
</dbReference>
<dbReference type="InterPro" id="IPR013740">
    <property type="entry name" value="Redoxin"/>
</dbReference>
<protein>
    <recommendedName>
        <fullName evidence="6">Thioredoxin domain-containing protein</fullName>
    </recommendedName>
</protein>
<dbReference type="Pfam" id="PF08534">
    <property type="entry name" value="Redoxin"/>
    <property type="match status" value="1"/>
</dbReference>
<keyword evidence="4" id="KW-1015">Disulfide bond</keyword>
<dbReference type="STRING" id="320778.ABT57_01860"/>
<comment type="similarity">
    <text evidence="2">Belongs to the thioredoxin family. DsbE subfamily.</text>
</comment>
<dbReference type="AlphaFoldDB" id="A0A0J1HJ63"/>
<proteinExistence type="inferred from homology"/>
<dbReference type="SUPFAM" id="SSF52833">
    <property type="entry name" value="Thioredoxin-like"/>
    <property type="match status" value="1"/>
</dbReference>
<dbReference type="InterPro" id="IPR004799">
    <property type="entry name" value="Periplasmic_diS_OxRdtase_DsbE"/>
</dbReference>
<dbReference type="GO" id="GO:0030288">
    <property type="term" value="C:outer membrane-bounded periplasmic space"/>
    <property type="evidence" value="ECO:0007669"/>
    <property type="project" value="InterPro"/>
</dbReference>
<gene>
    <name evidence="7" type="ORF">ABT57_01860</name>
</gene>
<dbReference type="GO" id="GO:0005886">
    <property type="term" value="C:plasma membrane"/>
    <property type="evidence" value="ECO:0007669"/>
    <property type="project" value="UniProtKB-SubCell"/>
</dbReference>
<sequence length="163" mass="18178">MVGAMLKGKESAGVTIENKPMPDFTLALLDAKGRADQRVFQGQLSLLNVWASWCAVCQVEHQFLMQLATDPERLHGVNLVGLNYRDNRAAAQQVLVQEGNPYRTVLYDPNGLLALDLGVYGTPESYLVDTEGVIRHRYMGALTPKVWQKEFVPLITSLRQASY</sequence>
<evidence type="ECO:0000256" key="1">
    <source>
        <dbReference type="ARBA" id="ARBA00004383"/>
    </source>
</evidence>
<keyword evidence="3" id="KW-0201">Cytochrome c-type biogenesis</keyword>
<dbReference type="CDD" id="cd03010">
    <property type="entry name" value="TlpA_like_DsbE"/>
    <property type="match status" value="1"/>
</dbReference>
<keyword evidence="8" id="KW-1185">Reference proteome</keyword>
<keyword evidence="5" id="KW-0676">Redox-active center</keyword>
<dbReference type="Proteomes" id="UP000035909">
    <property type="component" value="Unassembled WGS sequence"/>
</dbReference>
<comment type="subcellular location">
    <subcellularLocation>
        <location evidence="1">Cell inner membrane</location>
        <topology evidence="1">Single-pass membrane protein</topology>
        <orientation evidence="1">Periplasmic side</orientation>
    </subcellularLocation>
</comment>